<reference evidence="17" key="5">
    <citation type="submission" date="2025-09" db="UniProtKB">
        <authorList>
            <consortium name="Ensembl"/>
        </authorList>
    </citation>
    <scope>IDENTIFICATION</scope>
</reference>
<evidence type="ECO:0000256" key="14">
    <source>
        <dbReference type="ARBA" id="ARBA00072046"/>
    </source>
</evidence>
<dbReference type="Proteomes" id="UP000314983">
    <property type="component" value="Chromosome 12"/>
</dbReference>
<keyword evidence="4 15" id="KW-0732">Signal</keyword>
<dbReference type="PROSITE" id="PS00639">
    <property type="entry name" value="THIOL_PROTEASE_HIS"/>
    <property type="match status" value="1"/>
</dbReference>
<dbReference type="AlphaFoldDB" id="A0A4W4EKZ6"/>
<protein>
    <recommendedName>
        <fullName evidence="14">Cathepsin O</fullName>
        <ecNumber evidence="13">3.4.22.42</ecNumber>
    </recommendedName>
</protein>
<dbReference type="PANTHER" id="PTHR12411">
    <property type="entry name" value="CYSTEINE PROTEASE FAMILY C1-RELATED"/>
    <property type="match status" value="1"/>
</dbReference>
<dbReference type="Ensembl" id="ENSEEET00000012946.2">
    <property type="protein sequence ID" value="ENSEEEP00000012799.2"/>
    <property type="gene ID" value="ENSEEEG00000006431.2"/>
</dbReference>
<dbReference type="InterPro" id="IPR038765">
    <property type="entry name" value="Papain-like_cys_pep_sf"/>
</dbReference>
<dbReference type="CDD" id="cd02248">
    <property type="entry name" value="Peptidase_C1A"/>
    <property type="match status" value="1"/>
</dbReference>
<reference evidence="18" key="2">
    <citation type="journal article" date="2017" name="Sci. Adv.">
        <title>A tail of two voltages: Proteomic comparison of the three electric organs of the electric eel.</title>
        <authorList>
            <person name="Traeger L.L."/>
            <person name="Sabat G."/>
            <person name="Barrett-Wilt G.A."/>
            <person name="Wells G.B."/>
            <person name="Sussman M.R."/>
        </authorList>
    </citation>
    <scope>NUCLEOTIDE SEQUENCE [LARGE SCALE GENOMIC DNA]</scope>
</reference>
<dbReference type="InterPro" id="IPR025660">
    <property type="entry name" value="Pept_his_AS"/>
</dbReference>
<keyword evidence="7" id="KW-0865">Zymogen</keyword>
<dbReference type="InterPro" id="IPR000668">
    <property type="entry name" value="Peptidase_C1A_C"/>
</dbReference>
<dbReference type="SUPFAM" id="SSF54001">
    <property type="entry name" value="Cysteine proteinases"/>
    <property type="match status" value="1"/>
</dbReference>
<feature type="chain" id="PRO_5044259952" description="Cathepsin O" evidence="15">
    <location>
        <begin position="24"/>
        <end position="326"/>
    </location>
</feature>
<dbReference type="FunFam" id="3.90.70.10:FF:000079">
    <property type="entry name" value="Cathepsin O"/>
    <property type="match status" value="1"/>
</dbReference>
<keyword evidence="3" id="KW-0645">Protease</keyword>
<reference evidence="17" key="4">
    <citation type="submission" date="2025-08" db="UniProtKB">
        <authorList>
            <consortium name="Ensembl"/>
        </authorList>
    </citation>
    <scope>IDENTIFICATION</scope>
</reference>
<evidence type="ECO:0000259" key="16">
    <source>
        <dbReference type="SMART" id="SM00645"/>
    </source>
</evidence>
<dbReference type="EC" id="3.4.22.42" evidence="13"/>
<gene>
    <name evidence="17" type="primary">CTSO</name>
</gene>
<dbReference type="InterPro" id="IPR025661">
    <property type="entry name" value="Pept_asp_AS"/>
</dbReference>
<dbReference type="GeneTree" id="ENSGT00940000159253"/>
<dbReference type="PRINTS" id="PR00705">
    <property type="entry name" value="PAPAIN"/>
</dbReference>
<evidence type="ECO:0000256" key="1">
    <source>
        <dbReference type="ARBA" id="ARBA00004371"/>
    </source>
</evidence>
<organism evidence="17 18">
    <name type="scientific">Electrophorus electricus</name>
    <name type="common">Electric eel</name>
    <name type="synonym">Gymnotus electricus</name>
    <dbReference type="NCBI Taxonomy" id="8005"/>
    <lineage>
        <taxon>Eukaryota</taxon>
        <taxon>Metazoa</taxon>
        <taxon>Chordata</taxon>
        <taxon>Craniata</taxon>
        <taxon>Vertebrata</taxon>
        <taxon>Euteleostomi</taxon>
        <taxon>Actinopterygii</taxon>
        <taxon>Neopterygii</taxon>
        <taxon>Teleostei</taxon>
        <taxon>Ostariophysi</taxon>
        <taxon>Gymnotiformes</taxon>
        <taxon>Gymnotoidei</taxon>
        <taxon>Gymnotidae</taxon>
        <taxon>Electrophorus</taxon>
    </lineage>
</organism>
<evidence type="ECO:0000313" key="18">
    <source>
        <dbReference type="Proteomes" id="UP000314983"/>
    </source>
</evidence>
<dbReference type="InterPro" id="IPR000169">
    <property type="entry name" value="Pept_cys_AS"/>
</dbReference>
<evidence type="ECO:0000313" key="17">
    <source>
        <dbReference type="Ensembl" id="ENSEEEP00000012799.2"/>
    </source>
</evidence>
<evidence type="ECO:0000256" key="7">
    <source>
        <dbReference type="ARBA" id="ARBA00023145"/>
    </source>
</evidence>
<dbReference type="STRING" id="8005.ENSEEEP00000012799"/>
<proteinExistence type="inferred from homology"/>
<evidence type="ECO:0000256" key="2">
    <source>
        <dbReference type="ARBA" id="ARBA00008455"/>
    </source>
</evidence>
<feature type="signal peptide" evidence="15">
    <location>
        <begin position="1"/>
        <end position="23"/>
    </location>
</feature>
<keyword evidence="10" id="KW-0458">Lysosome</keyword>
<dbReference type="OMA" id="QNGLCRY"/>
<dbReference type="Pfam" id="PF00112">
    <property type="entry name" value="Peptidase_C1"/>
    <property type="match status" value="1"/>
</dbReference>
<keyword evidence="5" id="KW-0378">Hydrolase</keyword>
<comment type="similarity">
    <text evidence="2">Belongs to the peptidase C1 family.</text>
</comment>
<comment type="subcellular location">
    <subcellularLocation>
        <location evidence="1">Lysosome</location>
    </subcellularLocation>
</comment>
<evidence type="ECO:0000256" key="12">
    <source>
        <dbReference type="ARBA" id="ARBA00053492"/>
    </source>
</evidence>
<reference evidence="17" key="3">
    <citation type="submission" date="2020-05" db="EMBL/GenBank/DDBJ databases">
        <title>Electrophorus electricus (electric eel) genome, fEleEle1, primary haplotype.</title>
        <authorList>
            <person name="Myers G."/>
            <person name="Meyer A."/>
            <person name="Fedrigo O."/>
            <person name="Formenti G."/>
            <person name="Rhie A."/>
            <person name="Tracey A."/>
            <person name="Sims Y."/>
            <person name="Jarvis E.D."/>
        </authorList>
    </citation>
    <scope>NUCLEOTIDE SEQUENCE [LARGE SCALE GENOMIC DNA]</scope>
</reference>
<feature type="domain" description="Peptidase C1A papain C-terminal" evidence="16">
    <location>
        <begin position="109"/>
        <end position="321"/>
    </location>
</feature>
<dbReference type="InterPro" id="IPR013128">
    <property type="entry name" value="Peptidase_C1A"/>
</dbReference>
<reference evidence="18" key="1">
    <citation type="journal article" date="2014" name="Science">
        <title>Nonhuman genetics. Genomic basis for the convergent evolution of electric organs.</title>
        <authorList>
            <person name="Gallant J.R."/>
            <person name="Traeger L.L."/>
            <person name="Volkening J.D."/>
            <person name="Moffett H."/>
            <person name="Chen P.H."/>
            <person name="Novina C.D."/>
            <person name="Phillips G.N.Jr."/>
            <person name="Anand R."/>
            <person name="Wells G.B."/>
            <person name="Pinch M."/>
            <person name="Guth R."/>
            <person name="Unguez G.A."/>
            <person name="Albert J.S."/>
            <person name="Zakon H.H."/>
            <person name="Samanta M.P."/>
            <person name="Sussman M.R."/>
        </authorList>
    </citation>
    <scope>NUCLEOTIDE SEQUENCE [LARGE SCALE GENOMIC DNA]</scope>
</reference>
<dbReference type="RefSeq" id="XP_035387855.1">
    <property type="nucleotide sequence ID" value="XM_035531962.1"/>
</dbReference>
<evidence type="ECO:0000256" key="13">
    <source>
        <dbReference type="ARBA" id="ARBA00066464"/>
    </source>
</evidence>
<evidence type="ECO:0000256" key="9">
    <source>
        <dbReference type="ARBA" id="ARBA00023180"/>
    </source>
</evidence>
<sequence length="326" mass="36618">MARVEAIAVWLCCHFLMANSSAAERLNREVELPESFSRSFNRVNLHISVKRQAFLNSQSKDLRNPAKYGINQFSGLSPEQFKDLYLRARPERVPRYNLTQHSRLVAGSYPRRFDWRDRGVIGPVPDQQSCGACWAFSVVGAVEAVRVKEGGTLQKLSVQQVIDCAYQNQGCNGGSTVTTLDWLKKTKEKLVNETEYPYNAETGVCRLFPQTHGGVVVRDYSAFDFSEQETAMQEWLVDQGPLVVTVDATSWQDYFGGVIQHHCSSRHANHAVLITGFDTTGEVPFWIVRNSWGRSWGDEGYVYIKMGDNMCGVADIVAAVSLVYIS</sequence>
<evidence type="ECO:0000256" key="15">
    <source>
        <dbReference type="SAM" id="SignalP"/>
    </source>
</evidence>
<evidence type="ECO:0000256" key="6">
    <source>
        <dbReference type="ARBA" id="ARBA00022807"/>
    </source>
</evidence>
<keyword evidence="18" id="KW-1185">Reference proteome</keyword>
<dbReference type="GO" id="GO:0008234">
    <property type="term" value="F:cysteine-type peptidase activity"/>
    <property type="evidence" value="ECO:0007669"/>
    <property type="project" value="UniProtKB-KW"/>
</dbReference>
<dbReference type="InterPro" id="IPR039417">
    <property type="entry name" value="Peptidase_C1A_papain-like"/>
</dbReference>
<keyword evidence="6" id="KW-0788">Thiol protease</keyword>
<dbReference type="PROSITE" id="PS00640">
    <property type="entry name" value="THIOL_PROTEASE_ASN"/>
    <property type="match status" value="1"/>
</dbReference>
<evidence type="ECO:0000256" key="4">
    <source>
        <dbReference type="ARBA" id="ARBA00022729"/>
    </source>
</evidence>
<dbReference type="PROSITE" id="PS00139">
    <property type="entry name" value="THIOL_PROTEASE_CYS"/>
    <property type="match status" value="1"/>
</dbReference>
<evidence type="ECO:0000256" key="8">
    <source>
        <dbReference type="ARBA" id="ARBA00023157"/>
    </source>
</evidence>
<keyword evidence="8" id="KW-1015">Disulfide bond</keyword>
<dbReference type="SMART" id="SM00645">
    <property type="entry name" value="Pept_C1"/>
    <property type="match status" value="1"/>
</dbReference>
<evidence type="ECO:0000256" key="5">
    <source>
        <dbReference type="ARBA" id="ARBA00022801"/>
    </source>
</evidence>
<dbReference type="GeneID" id="113579932"/>
<dbReference type="Gene3D" id="3.90.70.10">
    <property type="entry name" value="Cysteine proteinases"/>
    <property type="match status" value="1"/>
</dbReference>
<evidence type="ECO:0000256" key="11">
    <source>
        <dbReference type="ARBA" id="ARBA00051025"/>
    </source>
</evidence>
<comment type="function">
    <text evidence="12">Proteolytic enzyme possibly involved in normal cellular protein degradation and turnover.</text>
</comment>
<accession>A0A4W4EKZ6</accession>
<evidence type="ECO:0000256" key="10">
    <source>
        <dbReference type="ARBA" id="ARBA00023228"/>
    </source>
</evidence>
<dbReference type="GO" id="GO:0006508">
    <property type="term" value="P:proteolysis"/>
    <property type="evidence" value="ECO:0007669"/>
    <property type="project" value="UniProtKB-KW"/>
</dbReference>
<evidence type="ECO:0000256" key="3">
    <source>
        <dbReference type="ARBA" id="ARBA00022670"/>
    </source>
</evidence>
<comment type="catalytic activity">
    <reaction evidence="11">
        <text>The recombinant human enzyme hydrolyzes synthetic endopeptidase substrates including Z-Phe-Arg-NHMec and Z-Arg-Arg-NHMec.</text>
        <dbReference type="EC" id="3.4.22.42"/>
    </reaction>
</comment>
<name>A0A4W4EKZ6_ELEEL</name>
<keyword evidence="9" id="KW-0325">Glycoprotein</keyword>
<dbReference type="GO" id="GO:0005764">
    <property type="term" value="C:lysosome"/>
    <property type="evidence" value="ECO:0007669"/>
    <property type="project" value="UniProtKB-SubCell"/>
</dbReference>